<evidence type="ECO:0000256" key="1">
    <source>
        <dbReference type="ARBA" id="ARBA00004328"/>
    </source>
</evidence>
<keyword evidence="4" id="KW-0167">Capsid protein</keyword>
<dbReference type="EMBL" id="MN710196">
    <property type="protein sequence ID" value="QHJ68623.1"/>
    <property type="molecule type" value="Genomic_RNA"/>
</dbReference>
<reference evidence="7" key="2">
    <citation type="journal article" date="2020" name="Viruses">
        <title>Origin of Bluetongue Virus Serotype 8 Outbreak in Cyprus, September 2016.</title>
        <authorList>
            <person name="Rajko-Nenow P."/>
            <person name="Christodoulou V."/>
            <person name="Thurston W."/>
            <person name="Ropiak H.M."/>
            <person name="Savva S."/>
            <person name="Brown H."/>
            <person name="Qureshi M."/>
            <person name="Alvanitopoulos K."/>
            <person name="Gubbins S."/>
            <person name="Flannery J."/>
            <person name="Batten C."/>
        </authorList>
    </citation>
    <scope>NUCLEOTIDE SEQUENCE</scope>
    <source>
        <strain evidence="7">CYP2016/03</strain>
        <strain evidence="8">CYP2016/04</strain>
    </source>
</reference>
<keyword evidence="6" id="KW-1153">Inner capsid protein</keyword>
<protein>
    <recommendedName>
        <fullName evidence="3">Outer capsid protein VP2</fullName>
    </recommendedName>
</protein>
<dbReference type="GO" id="GO:0005198">
    <property type="term" value="F:structural molecule activity"/>
    <property type="evidence" value="ECO:0007669"/>
    <property type="project" value="InterPro"/>
</dbReference>
<dbReference type="Pfam" id="PF00898">
    <property type="entry name" value="Orbi_VP2"/>
    <property type="match status" value="1"/>
</dbReference>
<organism evidence="7">
    <name type="scientific">Bluetongue virus</name>
    <name type="common">BTV</name>
    <dbReference type="NCBI Taxonomy" id="40051"/>
    <lineage>
        <taxon>Viruses</taxon>
        <taxon>Riboviria</taxon>
        <taxon>Orthornavirae</taxon>
        <taxon>Duplornaviricota</taxon>
        <taxon>Resentoviricetes</taxon>
        <taxon>Reovirales</taxon>
        <taxon>Sedoreoviridae</taxon>
        <taxon>Orbivirus</taxon>
        <taxon>Orbivirus caerulinguae</taxon>
    </lineage>
</organism>
<reference evidence="7" key="1">
    <citation type="submission" date="2019-11" db="EMBL/GenBank/DDBJ databases">
        <authorList>
            <person name="Rajko-Nenow P.Z."/>
        </authorList>
    </citation>
    <scope>NUCLEOTIDE SEQUENCE</scope>
    <source>
        <strain evidence="7">CYP2016/03</strain>
        <strain evidence="8">CYP2016/04</strain>
    </source>
</reference>
<dbReference type="InterPro" id="IPR001742">
    <property type="entry name" value="Capsid_VP2_Orbivir"/>
</dbReference>
<comment type="similarity">
    <text evidence="2">Belongs to the orbivirus VP2 family.</text>
</comment>
<evidence type="ECO:0000256" key="3">
    <source>
        <dbReference type="ARBA" id="ARBA00015347"/>
    </source>
</evidence>
<dbReference type="GO" id="GO:0039625">
    <property type="term" value="C:viral inner capsid"/>
    <property type="evidence" value="ECO:0007669"/>
    <property type="project" value="UniProtKB-KW"/>
</dbReference>
<evidence type="ECO:0000256" key="2">
    <source>
        <dbReference type="ARBA" id="ARBA00008722"/>
    </source>
</evidence>
<evidence type="ECO:0000256" key="6">
    <source>
        <dbReference type="ARBA" id="ARBA00022996"/>
    </source>
</evidence>
<dbReference type="EMBL" id="MN710195">
    <property type="protein sequence ID" value="QHJ68622.1"/>
    <property type="molecule type" value="Genomic_RNA"/>
</dbReference>
<evidence type="ECO:0000313" key="7">
    <source>
        <dbReference type="EMBL" id="QHJ68622.1"/>
    </source>
</evidence>
<evidence type="ECO:0000256" key="4">
    <source>
        <dbReference type="ARBA" id="ARBA00022561"/>
    </source>
</evidence>
<comment type="subcellular location">
    <subcellularLocation>
        <location evidence="1">Virion</location>
    </subcellularLocation>
</comment>
<sequence length="964" mass="111706">MEELAIPIYTNVFPAELLDGYDYIIDVSSRVEEEGDEPVKRHDVTEIPRNSMFDIKDEHIRDAIIYKPVNNDGYVLPRVLDITLKAFDDRKRVVLNDGHSEFHTKTNWVQWMIDDAMDVQPLKVDIAHTRSRISHALFNCTVRLHSKKADTASYHVEPVEIESWGCNHTWLSRIHHLVNVELFHCSQEAAYTLKPTYKIISNAERASTSDSFNGTMIELGRNHQIQMGDQGYQKLKEGLVQVRIEGKTPLVIQEEITALNKIREQWIARNFDQREIKVLDLCRLLSTIGRKMCNTEEEPKNEADLSVKFQMELDEIFRPGNNERTNIMGGGVHRKNEDRFYVLIMIAASDTNKGRIWWSNPYPCLRGALIAAEVQLGDVYNLLRNWFQWSVRPTYVPYDRNRESDKYIYSRINLFDSTLRPGDKIVHWEYKLLNEVREVSINRGNECDLFPEDEEFTTKFHEARYTEMKNQIIQSGWNQRDFKMHKILEDGANVLTIDFEKDAYIGTGSALSLPDYYNKWIIAPMFNAKLRITEVVIGTAHTDDPAVGRSAKAFTHDPFDLQRYCLARYYDVRPGMMGRALSKQQNMSSMTDKLSKQEDYAGIVSRRLEYKERENRCLTETAQYVFEKTCLYVLELLSRHTMPSEDSEVTFEHPTIDPSVDIETWKIIDVSQLIIFVFDYLFENRKIVRDTTEARWTLFKIRSEVGRARIDAIEMTFPRFGRMLRNASQAKINQDIACLNFLPLLFIIGDNISYAHRQWSIPVLLYAHDIRIIPLEVGAYNNRFGLTSYLEYMAFFPSYATRVAKIDESIKECAIAMAEFYMNTDIHSGSVMSNVITTKRLLYETYLASLCGGYSDGLLWYLPITHPSKCLVAFEVADDVVPLSVRRERILSRFPLSSRHVKGIALISVDRNQKVSVQTEGIVTHRLCKKNLLKYVCDVILFKFSGHVFGNDEMLTKLLNVELS</sequence>
<accession>A0A6B9SN65</accession>
<name>A0A6B9SN65_BTV</name>
<proteinExistence type="inferred from homology"/>
<keyword evidence="5" id="KW-0946">Virion</keyword>
<evidence type="ECO:0000256" key="5">
    <source>
        <dbReference type="ARBA" id="ARBA00022844"/>
    </source>
</evidence>
<evidence type="ECO:0000313" key="8">
    <source>
        <dbReference type="EMBL" id="QHJ68623.1"/>
    </source>
</evidence>